<evidence type="ECO:0000256" key="1">
    <source>
        <dbReference type="ARBA" id="ARBA00010623"/>
    </source>
</evidence>
<evidence type="ECO:0000313" key="7">
    <source>
        <dbReference type="EMBL" id="NWZ40455.1"/>
    </source>
</evidence>
<comment type="caution">
    <text evidence="7">The sequence shown here is derived from an EMBL/GenBank/DDBJ whole genome shotgun (WGS) entry which is preliminary data.</text>
</comment>
<dbReference type="InterPro" id="IPR007074">
    <property type="entry name" value="LicD/FKTN/FKRP_NTP_transf"/>
</dbReference>
<keyword evidence="8" id="KW-1185">Reference proteome</keyword>
<dbReference type="Pfam" id="PF04991">
    <property type="entry name" value="LicD"/>
    <property type="match status" value="1"/>
</dbReference>
<feature type="non-terminal residue" evidence="7">
    <location>
        <position position="1"/>
    </location>
</feature>
<evidence type="ECO:0000256" key="2">
    <source>
        <dbReference type="ARBA" id="ARBA00033332"/>
    </source>
</evidence>
<comment type="similarity">
    <text evidence="1">Belongs to the LicD transferase family.</text>
</comment>
<feature type="compositionally biased region" description="Basic and acidic residues" evidence="3">
    <location>
        <begin position="180"/>
        <end position="202"/>
    </location>
</feature>
<feature type="region of interest" description="Disordered" evidence="3">
    <location>
        <begin position="178"/>
        <end position="203"/>
    </location>
</feature>
<gene>
    <name evidence="7" type="primary">Fkrp</name>
    <name evidence="7" type="ORF">BRAATR_R13655</name>
</gene>
<dbReference type="InterPro" id="IPR055105">
    <property type="entry name" value="FKRP_N"/>
</dbReference>
<feature type="domain" description="FKRP stem" evidence="6">
    <location>
        <begin position="37"/>
        <end position="293"/>
    </location>
</feature>
<evidence type="ECO:0000256" key="4">
    <source>
        <dbReference type="SAM" id="SignalP"/>
    </source>
</evidence>
<dbReference type="Pfam" id="PF22921">
    <property type="entry name" value="FKRP_N"/>
    <property type="match status" value="1"/>
</dbReference>
<accession>A0A7K7MC23</accession>
<name>A0A7K7MC23_9PASS</name>
<sequence>MRITPCQAALAAAIVLNLLLLLVSRLFPLPGASPPCRHPRAVPALVPGVTVILRDFHGPDHDVAATSRSFSSLPGVAVLVAAEVAPYPPAALPAGVTVLSLRPEPHRPPPRPELAVTTRHVALVPDGARAVPGLLKRMMDALESSEDGAVKVVAAAAGEEKPRCLSLEVDVKAWTARYGHQSDQRSDQRSDRRSDQRSDQRGVRCGALDGAPAVLLLRSRDLFSLPFPLSRPVVTSLSLQAALRGWRLLLLPDSFPLTPKPLQTPHSRWKSRNFLEKQHRELMELFSLKLELLPDGRQRWHGCTKETPRCFGTIHSQTPQYLLGGRWTPPCCLRALRITARHVLEQLESAGIRHWLEGGSLLGAVRSGDIIPWDYDVDVGLYLEDVPKCPWLAAVLATGGPVEDPQGFFWEKAAEGEFFRVHFSRTNRLHVDLWPFYPGRGGVMTKDTWLGHGQDVEFPERFLVPLGSVRFVGVEAKAPNDPRGFLELKFGPGAVENPQYPNPGVRRL</sequence>
<evidence type="ECO:0000259" key="6">
    <source>
        <dbReference type="Pfam" id="PF22921"/>
    </source>
</evidence>
<dbReference type="GO" id="GO:0035269">
    <property type="term" value="P:protein O-linked glycosylation via mannose"/>
    <property type="evidence" value="ECO:0007669"/>
    <property type="project" value="TreeGrafter"/>
</dbReference>
<evidence type="ECO:0000313" key="8">
    <source>
        <dbReference type="Proteomes" id="UP000540762"/>
    </source>
</evidence>
<evidence type="ECO:0000259" key="5">
    <source>
        <dbReference type="Pfam" id="PF04991"/>
    </source>
</evidence>
<reference evidence="7 8" key="1">
    <citation type="submission" date="2019-09" db="EMBL/GenBank/DDBJ databases">
        <title>Bird 10,000 Genomes (B10K) Project - Family phase.</title>
        <authorList>
            <person name="Zhang G."/>
        </authorList>
    </citation>
    <scope>NUCLEOTIDE SEQUENCE [LARGE SCALE GENOMIC DNA]</scope>
    <source>
        <strain evidence="7">OUT-0037</strain>
        <tissue evidence="7">Liver</tissue>
    </source>
</reference>
<dbReference type="AlphaFoldDB" id="A0A7K7MC23"/>
<dbReference type="PANTHER" id="PTHR13627:SF31">
    <property type="entry name" value="RIBITOL 5-PHOSPHATE TRANSFERASE FKRP"/>
    <property type="match status" value="1"/>
</dbReference>
<dbReference type="Proteomes" id="UP000540762">
    <property type="component" value="Unassembled WGS sequence"/>
</dbReference>
<feature type="signal peptide" evidence="4">
    <location>
        <begin position="1"/>
        <end position="25"/>
    </location>
</feature>
<proteinExistence type="inferred from homology"/>
<organism evidence="7 8">
    <name type="scientific">Brachypodius melanocephalos</name>
    <name type="common">black-headed bulbul</name>
    <dbReference type="NCBI Taxonomy" id="3235156"/>
    <lineage>
        <taxon>Eukaryota</taxon>
        <taxon>Metazoa</taxon>
        <taxon>Chordata</taxon>
        <taxon>Craniata</taxon>
        <taxon>Vertebrata</taxon>
        <taxon>Euteleostomi</taxon>
        <taxon>Archelosauria</taxon>
        <taxon>Archosauria</taxon>
        <taxon>Dinosauria</taxon>
        <taxon>Saurischia</taxon>
        <taxon>Theropoda</taxon>
        <taxon>Coelurosauria</taxon>
        <taxon>Aves</taxon>
        <taxon>Neognathae</taxon>
        <taxon>Neoaves</taxon>
        <taxon>Telluraves</taxon>
        <taxon>Australaves</taxon>
        <taxon>Passeriformes</taxon>
        <taxon>Sylvioidea</taxon>
        <taxon>Pycnonotidae</taxon>
        <taxon>Brachypodius</taxon>
    </lineage>
</organism>
<feature type="chain" id="PRO_5029718185" description="Ribitol-5-phosphate transferase" evidence="4">
    <location>
        <begin position="26"/>
        <end position="508"/>
    </location>
</feature>
<dbReference type="PANTHER" id="PTHR13627">
    <property type="entry name" value="FUKUTIN RELATED PROTEIN"/>
    <property type="match status" value="1"/>
</dbReference>
<protein>
    <recommendedName>
        <fullName evidence="2">Ribitol-5-phosphate transferase</fullName>
    </recommendedName>
</protein>
<feature type="non-terminal residue" evidence="7">
    <location>
        <position position="508"/>
    </location>
</feature>
<feature type="domain" description="LicD/FKTN/FKRP nucleotidyltransferase" evidence="5">
    <location>
        <begin position="349"/>
        <end position="385"/>
    </location>
</feature>
<dbReference type="EMBL" id="VZSR01002181">
    <property type="protein sequence ID" value="NWZ40455.1"/>
    <property type="molecule type" value="Genomic_DNA"/>
</dbReference>
<keyword evidence="4" id="KW-0732">Signal</keyword>
<dbReference type="InterPro" id="IPR052613">
    <property type="entry name" value="LicD_transferase"/>
</dbReference>
<dbReference type="GO" id="GO:0005794">
    <property type="term" value="C:Golgi apparatus"/>
    <property type="evidence" value="ECO:0007669"/>
    <property type="project" value="TreeGrafter"/>
</dbReference>
<evidence type="ECO:0000256" key="3">
    <source>
        <dbReference type="SAM" id="MobiDB-lite"/>
    </source>
</evidence>